<keyword evidence="5" id="KW-0633">Potassium transport</keyword>
<dbReference type="Pfam" id="PF00999">
    <property type="entry name" value="Na_H_Exchanger"/>
    <property type="match status" value="1"/>
</dbReference>
<keyword evidence="6 11" id="KW-0812">Transmembrane</keyword>
<dbReference type="Proteomes" id="UP000253941">
    <property type="component" value="Unassembled WGS sequence"/>
</dbReference>
<dbReference type="PANTHER" id="PTHR46157">
    <property type="entry name" value="K(+) EFFLUX ANTIPORTER 3, CHLOROPLASTIC"/>
    <property type="match status" value="1"/>
</dbReference>
<dbReference type="SUPFAM" id="SSF51735">
    <property type="entry name" value="NAD(P)-binding Rossmann-fold domains"/>
    <property type="match status" value="1"/>
</dbReference>
<evidence type="ECO:0000259" key="12">
    <source>
        <dbReference type="PROSITE" id="PS51201"/>
    </source>
</evidence>
<sequence>MQNAGHLNDVLVVLLAAIVSVPLVQRLRVSPVLGYLVAGVVIGPHALGLIHDLEGTEILAEFGVIFLLFAIGLDLPLRRLVAMRRYIFGLGLAQVFLTSLAIGAIAYAAGLPPETALVVGGALALSSTATVLQLLVERREVAERHGRMSVAVLLFQDLAVVPLLALLPILAGGSRDIVSALGLAGVKALVAIAVILIVGRLLLRPVYAVMAETRNAEIFAATNLFLVLLTGWATAQAGMSMALGAFLAGLMLADTEYRHQIEADIQPFRGLFLGLFFMTVGMGVDLGLIVADAAAVFGLAGALLAGKAALLFVLLLVGGNGAGLAARVALLLAQGGEFAFVVFGLAMQQGILERGIGQTLVAAVAISMASTPLFAELGKRIAARGERPKATPEALTKATGDIENHVLVAGFGRVGWTVCKLLERSEIPYVALDVDMDRVQSGREQNMPVYFGDASRIEVLRAAGLERARSAVITLDQPRLAEQAVAVLRSYDRNLPVVSRARDIDHRKRLEEMGASAVVSEALEASLQLGAKVLRLTGTAGEQVEQALDEFRRDDYAILSALPGREGEDGEPGPGRFAGWLSRHLHLRRNRGGKGT</sequence>
<feature type="transmembrane region" description="Helical" evidence="11">
    <location>
        <begin position="148"/>
        <end position="171"/>
    </location>
</feature>
<evidence type="ECO:0000256" key="8">
    <source>
        <dbReference type="ARBA" id="ARBA00022989"/>
    </source>
</evidence>
<dbReference type="AlphaFoldDB" id="A0A369TAM9"/>
<comment type="subcellular location">
    <subcellularLocation>
        <location evidence="1">Endomembrane system</location>
        <topology evidence="1">Multi-pass membrane protein</topology>
    </subcellularLocation>
</comment>
<dbReference type="InterPro" id="IPR036291">
    <property type="entry name" value="NAD(P)-bd_dom_sf"/>
</dbReference>
<accession>A0A369TAM9</accession>
<organism evidence="13 14">
    <name type="scientific">Ferruginivarius sediminum</name>
    <dbReference type="NCBI Taxonomy" id="2661937"/>
    <lineage>
        <taxon>Bacteria</taxon>
        <taxon>Pseudomonadati</taxon>
        <taxon>Pseudomonadota</taxon>
        <taxon>Alphaproteobacteria</taxon>
        <taxon>Rhodospirillales</taxon>
        <taxon>Rhodospirillaceae</taxon>
        <taxon>Ferruginivarius</taxon>
    </lineage>
</organism>
<feature type="transmembrane region" description="Helical" evidence="11">
    <location>
        <begin position="177"/>
        <end position="203"/>
    </location>
</feature>
<evidence type="ECO:0000256" key="1">
    <source>
        <dbReference type="ARBA" id="ARBA00004127"/>
    </source>
</evidence>
<dbReference type="GO" id="GO:0012505">
    <property type="term" value="C:endomembrane system"/>
    <property type="evidence" value="ECO:0007669"/>
    <property type="project" value="UniProtKB-SubCell"/>
</dbReference>
<dbReference type="PROSITE" id="PS51201">
    <property type="entry name" value="RCK_N"/>
    <property type="match status" value="1"/>
</dbReference>
<feature type="transmembrane region" description="Helical" evidence="11">
    <location>
        <begin position="56"/>
        <end position="75"/>
    </location>
</feature>
<dbReference type="NCBIfam" id="TIGR00932">
    <property type="entry name" value="2a37"/>
    <property type="match status" value="1"/>
</dbReference>
<evidence type="ECO:0000256" key="10">
    <source>
        <dbReference type="ARBA" id="ARBA00023136"/>
    </source>
</evidence>
<evidence type="ECO:0000313" key="14">
    <source>
        <dbReference type="Proteomes" id="UP000253941"/>
    </source>
</evidence>
<evidence type="ECO:0000256" key="9">
    <source>
        <dbReference type="ARBA" id="ARBA00023065"/>
    </source>
</evidence>
<name>A0A369TAM9_9PROT</name>
<evidence type="ECO:0000256" key="3">
    <source>
        <dbReference type="ARBA" id="ARBA00022448"/>
    </source>
</evidence>
<dbReference type="EMBL" id="QPMH01000008">
    <property type="protein sequence ID" value="RDD61932.1"/>
    <property type="molecule type" value="Genomic_DNA"/>
</dbReference>
<dbReference type="InterPro" id="IPR004771">
    <property type="entry name" value="K/H_exchanger"/>
</dbReference>
<evidence type="ECO:0000256" key="4">
    <source>
        <dbReference type="ARBA" id="ARBA00022449"/>
    </source>
</evidence>
<keyword evidence="9" id="KW-0406">Ion transport</keyword>
<dbReference type="Gene3D" id="3.40.50.720">
    <property type="entry name" value="NAD(P)-binding Rossmann-like Domain"/>
    <property type="match status" value="1"/>
</dbReference>
<feature type="transmembrane region" description="Helical" evidence="11">
    <location>
        <begin position="324"/>
        <end position="347"/>
    </location>
</feature>
<feature type="domain" description="RCK N-terminal" evidence="12">
    <location>
        <begin position="403"/>
        <end position="520"/>
    </location>
</feature>
<evidence type="ECO:0000256" key="5">
    <source>
        <dbReference type="ARBA" id="ARBA00022538"/>
    </source>
</evidence>
<dbReference type="GO" id="GO:0016020">
    <property type="term" value="C:membrane"/>
    <property type="evidence" value="ECO:0007669"/>
    <property type="project" value="InterPro"/>
</dbReference>
<dbReference type="InterPro" id="IPR038770">
    <property type="entry name" value="Na+/solute_symporter_sf"/>
</dbReference>
<keyword evidence="8 11" id="KW-1133">Transmembrane helix</keyword>
<feature type="transmembrane region" description="Helical" evidence="11">
    <location>
        <begin position="115"/>
        <end position="136"/>
    </location>
</feature>
<comment type="caution">
    <text evidence="13">The sequence shown here is derived from an EMBL/GenBank/DDBJ whole genome shotgun (WGS) entry which is preliminary data.</text>
</comment>
<dbReference type="Pfam" id="PF02254">
    <property type="entry name" value="TrkA_N"/>
    <property type="match status" value="1"/>
</dbReference>
<feature type="transmembrane region" description="Helical" evidence="11">
    <location>
        <begin position="87"/>
        <end position="109"/>
    </location>
</feature>
<dbReference type="InterPro" id="IPR006153">
    <property type="entry name" value="Cation/H_exchanger_TM"/>
</dbReference>
<dbReference type="InterPro" id="IPR003148">
    <property type="entry name" value="RCK_N"/>
</dbReference>
<feature type="transmembrane region" description="Helical" evidence="11">
    <location>
        <begin position="296"/>
        <end position="317"/>
    </location>
</feature>
<protein>
    <submittedName>
        <fullName evidence="13">Potassium transporter KefB</fullName>
    </submittedName>
</protein>
<feature type="transmembrane region" description="Helical" evidence="11">
    <location>
        <begin position="269"/>
        <end position="290"/>
    </location>
</feature>
<keyword evidence="10 11" id="KW-0472">Membrane</keyword>
<feature type="transmembrane region" description="Helical" evidence="11">
    <location>
        <begin position="32"/>
        <end position="50"/>
    </location>
</feature>
<keyword evidence="14" id="KW-1185">Reference proteome</keyword>
<evidence type="ECO:0000256" key="11">
    <source>
        <dbReference type="SAM" id="Phobius"/>
    </source>
</evidence>
<evidence type="ECO:0000256" key="7">
    <source>
        <dbReference type="ARBA" id="ARBA00022958"/>
    </source>
</evidence>
<keyword evidence="7" id="KW-0630">Potassium</keyword>
<keyword evidence="4" id="KW-0050">Antiport</keyword>
<gene>
    <name evidence="13" type="ORF">DRB17_10625</name>
</gene>
<keyword evidence="3" id="KW-0813">Transport</keyword>
<evidence type="ECO:0000256" key="2">
    <source>
        <dbReference type="ARBA" id="ARBA00005551"/>
    </source>
</evidence>
<comment type="similarity">
    <text evidence="2">Belongs to the monovalent cation:proton antiporter 2 (CPA2) transporter (TC 2.A.37) family.</text>
</comment>
<dbReference type="Gene3D" id="1.20.1530.20">
    <property type="match status" value="1"/>
</dbReference>
<evidence type="ECO:0000256" key="6">
    <source>
        <dbReference type="ARBA" id="ARBA00022692"/>
    </source>
</evidence>
<dbReference type="RefSeq" id="WP_114582176.1">
    <property type="nucleotide sequence ID" value="NZ_QPMH01000008.1"/>
</dbReference>
<proteinExistence type="inferred from homology"/>
<dbReference type="GO" id="GO:0015386">
    <property type="term" value="F:potassium:proton antiporter activity"/>
    <property type="evidence" value="ECO:0007669"/>
    <property type="project" value="TreeGrafter"/>
</dbReference>
<evidence type="ECO:0000313" key="13">
    <source>
        <dbReference type="EMBL" id="RDD61932.1"/>
    </source>
</evidence>
<dbReference type="PANTHER" id="PTHR46157:SF2">
    <property type="entry name" value="K(+) EFFLUX ANTIPORTER 1, CHLOROPLASTIC-RELATED"/>
    <property type="match status" value="1"/>
</dbReference>
<reference evidence="13 14" key="1">
    <citation type="submission" date="2018-07" db="EMBL/GenBank/DDBJ databases">
        <title>Venubactetium sediminum gen. nov., sp. nov., isolated from a marine solar saltern.</title>
        <authorList>
            <person name="Wang S."/>
        </authorList>
    </citation>
    <scope>NUCLEOTIDE SEQUENCE [LARGE SCALE GENOMIC DNA]</scope>
    <source>
        <strain evidence="13 14">WD2A32</strain>
    </source>
</reference>
<feature type="transmembrane region" description="Helical" evidence="11">
    <location>
        <begin position="6"/>
        <end position="25"/>
    </location>
</feature>
<dbReference type="FunFam" id="3.40.50.720:FF:000036">
    <property type="entry name" value="Glutathione-regulated potassium-efflux system protein KefB"/>
    <property type="match status" value="1"/>
</dbReference>
<feature type="transmembrane region" description="Helical" evidence="11">
    <location>
        <begin position="239"/>
        <end position="257"/>
    </location>
</feature>